<organism evidence="2 3">
    <name type="scientific">Arenimonas soli</name>
    <dbReference type="NCBI Taxonomy" id="2269504"/>
    <lineage>
        <taxon>Bacteria</taxon>
        <taxon>Pseudomonadati</taxon>
        <taxon>Pseudomonadota</taxon>
        <taxon>Gammaproteobacteria</taxon>
        <taxon>Lysobacterales</taxon>
        <taxon>Lysobacteraceae</taxon>
        <taxon>Arenimonas</taxon>
    </lineage>
</organism>
<name>A0ABQ1HA86_9GAMM</name>
<dbReference type="EMBL" id="BMKC01000001">
    <property type="protein sequence ID" value="GGA67818.1"/>
    <property type="molecule type" value="Genomic_DNA"/>
</dbReference>
<evidence type="ECO:0000256" key="1">
    <source>
        <dbReference type="SAM" id="MobiDB-lite"/>
    </source>
</evidence>
<protein>
    <submittedName>
        <fullName evidence="2">Uncharacterized protein</fullName>
    </submittedName>
</protein>
<reference evidence="3" key="1">
    <citation type="journal article" date="2019" name="Int. J. Syst. Evol. Microbiol.">
        <title>The Global Catalogue of Microorganisms (GCM) 10K type strain sequencing project: providing services to taxonomists for standard genome sequencing and annotation.</title>
        <authorList>
            <consortium name="The Broad Institute Genomics Platform"/>
            <consortium name="The Broad Institute Genome Sequencing Center for Infectious Disease"/>
            <person name="Wu L."/>
            <person name="Ma J."/>
        </authorList>
    </citation>
    <scope>NUCLEOTIDE SEQUENCE [LARGE SCALE GENOMIC DNA]</scope>
    <source>
        <strain evidence="3">CGMCC 1.15905</strain>
    </source>
</reference>
<sequence length="264" mass="29359">MRDLVARADGGDRRAACRLGSLLAHCRLINPDLLTDDFLAALHKNEDDMAARGELSAANEAASMILNLTTLRRQCDGIPPSLSRRAPAYLRQSALAGEPEAVVRYLRGDAFVGLGATDSSDLLGPDFDQWRREAPALLQAQLAIGRPEAALLLLEAHSHHGTTLSFITPEDPLRDQAYLRLAQRLFEDFELPDYWMTDEPGPDLARDADLLAREWQERFFQDRRFRISKDLVGLGNALLPEGDSTWPAAESWRPACAEPEDDFP</sequence>
<evidence type="ECO:0000313" key="2">
    <source>
        <dbReference type="EMBL" id="GGA67818.1"/>
    </source>
</evidence>
<keyword evidence="3" id="KW-1185">Reference proteome</keyword>
<evidence type="ECO:0000313" key="3">
    <source>
        <dbReference type="Proteomes" id="UP000623419"/>
    </source>
</evidence>
<accession>A0ABQ1HA86</accession>
<dbReference type="Proteomes" id="UP000623419">
    <property type="component" value="Unassembled WGS sequence"/>
</dbReference>
<gene>
    <name evidence="2" type="ORF">GCM10011521_02430</name>
</gene>
<feature type="region of interest" description="Disordered" evidence="1">
    <location>
        <begin position="245"/>
        <end position="264"/>
    </location>
</feature>
<proteinExistence type="predicted"/>
<comment type="caution">
    <text evidence="2">The sequence shown here is derived from an EMBL/GenBank/DDBJ whole genome shotgun (WGS) entry which is preliminary data.</text>
</comment>